<keyword evidence="4 12" id="KW-0138">CF(0)</keyword>
<evidence type="ECO:0000256" key="2">
    <source>
        <dbReference type="ARBA" id="ARBA00006704"/>
    </source>
</evidence>
<feature type="transmembrane region" description="Helical" evidence="12">
    <location>
        <begin position="49"/>
        <end position="76"/>
    </location>
</feature>
<feature type="site" description="Reversibly protonated during proton transport" evidence="12">
    <location>
        <position position="59"/>
    </location>
</feature>
<comment type="function">
    <text evidence="12">F(1)F(0) ATP synthase produces ATP from ADP in the presence of a proton or sodium gradient. F-type ATPases consist of two structural domains, F(1) containing the extramembraneous catalytic core and F(0) containing the membrane proton channel, linked together by a central stalk and a peripheral stalk. During catalysis, ATP synthesis in the catalytic domain of F(1) is coupled via a rotary mechanism of the central stalk subunits to proton translocation.</text>
</comment>
<keyword evidence="6 12" id="KW-0375">Hydrogen ion transport</keyword>
<evidence type="ECO:0000313" key="14">
    <source>
        <dbReference type="EMBL" id="SJZ39605.1"/>
    </source>
</evidence>
<evidence type="ECO:0000256" key="9">
    <source>
        <dbReference type="ARBA" id="ARBA00023121"/>
    </source>
</evidence>
<dbReference type="AlphaFoldDB" id="A0A1T4KBB2"/>
<dbReference type="InterPro" id="IPR002379">
    <property type="entry name" value="ATPase_proteolipid_c-like_dom"/>
</dbReference>
<evidence type="ECO:0000256" key="3">
    <source>
        <dbReference type="ARBA" id="ARBA00022448"/>
    </source>
</evidence>
<evidence type="ECO:0000256" key="1">
    <source>
        <dbReference type="ARBA" id="ARBA00004141"/>
    </source>
</evidence>
<dbReference type="GO" id="GO:0046933">
    <property type="term" value="F:proton-transporting ATP synthase activity, rotational mechanism"/>
    <property type="evidence" value="ECO:0007669"/>
    <property type="project" value="UniProtKB-UniRule"/>
</dbReference>
<keyword evidence="12" id="KW-1003">Cell membrane</keyword>
<dbReference type="GO" id="GO:0033177">
    <property type="term" value="C:proton-transporting two-sector ATPase complex, proton-transporting domain"/>
    <property type="evidence" value="ECO:0007669"/>
    <property type="project" value="InterPro"/>
</dbReference>
<evidence type="ECO:0000256" key="7">
    <source>
        <dbReference type="ARBA" id="ARBA00022989"/>
    </source>
</evidence>
<evidence type="ECO:0000256" key="6">
    <source>
        <dbReference type="ARBA" id="ARBA00022781"/>
    </source>
</evidence>
<dbReference type="NCBIfam" id="TIGR01260">
    <property type="entry name" value="ATP_synt_c"/>
    <property type="match status" value="1"/>
</dbReference>
<protein>
    <recommendedName>
        <fullName evidence="12">ATP synthase subunit c</fullName>
    </recommendedName>
    <alternativeName>
        <fullName evidence="12">ATP synthase F(0) sector subunit c</fullName>
    </alternativeName>
    <alternativeName>
        <fullName evidence="12">F-type ATPase subunit c</fullName>
        <shortName evidence="12">F-ATPase subunit c</shortName>
    </alternativeName>
    <alternativeName>
        <fullName evidence="12">Lipid-binding protein</fullName>
    </alternativeName>
</protein>
<evidence type="ECO:0000313" key="15">
    <source>
        <dbReference type="Proteomes" id="UP000243297"/>
    </source>
</evidence>
<keyword evidence="8 12" id="KW-0406">Ion transport</keyword>
<keyword evidence="7 12" id="KW-1133">Transmembrane helix</keyword>
<dbReference type="InterPro" id="IPR035921">
    <property type="entry name" value="F/V-ATP_Csub_sf"/>
</dbReference>
<dbReference type="PANTHER" id="PTHR10031:SF0">
    <property type="entry name" value="ATPASE PROTEIN 9"/>
    <property type="match status" value="1"/>
</dbReference>
<evidence type="ECO:0000256" key="4">
    <source>
        <dbReference type="ARBA" id="ARBA00022547"/>
    </source>
</evidence>
<evidence type="ECO:0000256" key="8">
    <source>
        <dbReference type="ARBA" id="ARBA00023065"/>
    </source>
</evidence>
<feature type="transmembrane region" description="Helical" evidence="12">
    <location>
        <begin position="7"/>
        <end position="29"/>
    </location>
</feature>
<keyword evidence="9 12" id="KW-0446">Lipid-binding</keyword>
<evidence type="ECO:0000256" key="5">
    <source>
        <dbReference type="ARBA" id="ARBA00022692"/>
    </source>
</evidence>
<dbReference type="Proteomes" id="UP000243297">
    <property type="component" value="Unassembled WGS sequence"/>
</dbReference>
<organism evidence="14 15">
    <name type="scientific">Anaerorhabdus furcosa</name>
    <dbReference type="NCBI Taxonomy" id="118967"/>
    <lineage>
        <taxon>Bacteria</taxon>
        <taxon>Bacillati</taxon>
        <taxon>Bacillota</taxon>
        <taxon>Erysipelotrichia</taxon>
        <taxon>Erysipelotrichales</taxon>
        <taxon>Erysipelotrichaceae</taxon>
        <taxon>Anaerorhabdus</taxon>
    </lineage>
</organism>
<keyword evidence="10 12" id="KW-0472">Membrane</keyword>
<dbReference type="PROSITE" id="PS00605">
    <property type="entry name" value="ATPASE_C"/>
    <property type="match status" value="1"/>
</dbReference>
<keyword evidence="11 12" id="KW-0066">ATP synthesis</keyword>
<comment type="similarity">
    <text evidence="2 12">Belongs to the ATPase C chain family.</text>
</comment>
<dbReference type="CDD" id="cd18184">
    <property type="entry name" value="ATP-synt_Fo_c_NaATPase"/>
    <property type="match status" value="1"/>
</dbReference>
<dbReference type="HAMAP" id="MF_01396">
    <property type="entry name" value="ATP_synth_c_bact"/>
    <property type="match status" value="1"/>
</dbReference>
<keyword evidence="3 12" id="KW-0813">Transport</keyword>
<dbReference type="InterPro" id="IPR005953">
    <property type="entry name" value="ATP_synth_csu_bac/chlpt"/>
</dbReference>
<dbReference type="GO" id="GO:0005886">
    <property type="term" value="C:plasma membrane"/>
    <property type="evidence" value="ECO:0007669"/>
    <property type="project" value="UniProtKB-SubCell"/>
</dbReference>
<dbReference type="OrthoDB" id="5383454at2"/>
<dbReference type="STRING" id="118967.SAMN02745191_0449"/>
<evidence type="ECO:0000259" key="13">
    <source>
        <dbReference type="Pfam" id="PF00137"/>
    </source>
</evidence>
<dbReference type="Gene3D" id="1.20.120.610">
    <property type="entry name" value="lithium bound rotor ring of v- atpase"/>
    <property type="match status" value="1"/>
</dbReference>
<dbReference type="GO" id="GO:0008289">
    <property type="term" value="F:lipid binding"/>
    <property type="evidence" value="ECO:0007669"/>
    <property type="project" value="UniProtKB-KW"/>
</dbReference>
<dbReference type="PANTHER" id="PTHR10031">
    <property type="entry name" value="ATP SYNTHASE LIPID-BINDING PROTEIN, MITOCHONDRIAL"/>
    <property type="match status" value="1"/>
</dbReference>
<reference evidence="15" key="1">
    <citation type="submission" date="2017-02" db="EMBL/GenBank/DDBJ databases">
        <authorList>
            <person name="Varghese N."/>
            <person name="Submissions S."/>
        </authorList>
    </citation>
    <scope>NUCLEOTIDE SEQUENCE [LARGE SCALE GENOMIC DNA]</scope>
    <source>
        <strain evidence="15">ATCC 25662</strain>
    </source>
</reference>
<evidence type="ECO:0000256" key="12">
    <source>
        <dbReference type="HAMAP-Rule" id="MF_01396"/>
    </source>
</evidence>
<evidence type="ECO:0000256" key="10">
    <source>
        <dbReference type="ARBA" id="ARBA00023136"/>
    </source>
</evidence>
<keyword evidence="5 12" id="KW-0812">Transmembrane</keyword>
<dbReference type="Pfam" id="PF00137">
    <property type="entry name" value="ATP-synt_C"/>
    <property type="match status" value="1"/>
</dbReference>
<dbReference type="GO" id="GO:0045259">
    <property type="term" value="C:proton-transporting ATP synthase complex"/>
    <property type="evidence" value="ECO:0007669"/>
    <property type="project" value="UniProtKB-KW"/>
</dbReference>
<feature type="domain" description="V-ATPase proteolipid subunit C-like" evidence="13">
    <location>
        <begin position="10"/>
        <end position="72"/>
    </location>
</feature>
<name>A0A1T4KBB2_9FIRM</name>
<dbReference type="SUPFAM" id="SSF81333">
    <property type="entry name" value="F1F0 ATP synthase subunit C"/>
    <property type="match status" value="1"/>
</dbReference>
<dbReference type="InterPro" id="IPR000454">
    <property type="entry name" value="ATP_synth_F0_csu"/>
</dbReference>
<keyword evidence="15" id="KW-1185">Reference proteome</keyword>
<sequence length="77" mass="7967">MDITRGLVAIGAGLAIMTGMMTGIGQGFAAGKAVEAVGRNPEAESKIRTMLIVGCALAETCAIYGMLIAFLLIFVFK</sequence>
<comment type="subcellular location">
    <subcellularLocation>
        <location evidence="12">Cell membrane</location>
        <topology evidence="12">Multi-pass membrane protein</topology>
    </subcellularLocation>
    <subcellularLocation>
        <location evidence="1">Membrane</location>
        <topology evidence="1">Multi-pass membrane protein</topology>
    </subcellularLocation>
</comment>
<comment type="function">
    <text evidence="12">Key component of the F(0) channel; it plays a direct role in translocation across the membrane. A homomeric c-ring of between 10-14 subunits forms the central stalk rotor element with the F(1) delta and epsilon subunits.</text>
</comment>
<dbReference type="InterPro" id="IPR020537">
    <property type="entry name" value="ATP_synth_F0_csu_DDCD_BS"/>
</dbReference>
<dbReference type="RefSeq" id="WP_078710887.1">
    <property type="nucleotide sequence ID" value="NZ_FUWY01000001.1"/>
</dbReference>
<accession>A0A1T4KBB2</accession>
<dbReference type="PRINTS" id="PR00124">
    <property type="entry name" value="ATPASEC"/>
</dbReference>
<evidence type="ECO:0000256" key="11">
    <source>
        <dbReference type="ARBA" id="ARBA00023310"/>
    </source>
</evidence>
<proteinExistence type="inferred from homology"/>
<dbReference type="EMBL" id="FUWY01000001">
    <property type="protein sequence ID" value="SJZ39605.1"/>
    <property type="molecule type" value="Genomic_DNA"/>
</dbReference>
<gene>
    <name evidence="12" type="primary">atpE</name>
    <name evidence="14" type="ORF">SAMN02745191_0449</name>
</gene>